<dbReference type="EMBL" id="GBXM01064454">
    <property type="protein sequence ID" value="JAH44123.1"/>
    <property type="molecule type" value="Transcribed_RNA"/>
</dbReference>
<accession>A0A0E9SU93</accession>
<proteinExistence type="predicted"/>
<reference evidence="1" key="1">
    <citation type="submission" date="2014-11" db="EMBL/GenBank/DDBJ databases">
        <authorList>
            <person name="Amaro Gonzalez C."/>
        </authorList>
    </citation>
    <scope>NUCLEOTIDE SEQUENCE</scope>
</reference>
<protein>
    <submittedName>
        <fullName evidence="1">Uncharacterized protein</fullName>
    </submittedName>
</protein>
<evidence type="ECO:0000313" key="1">
    <source>
        <dbReference type="EMBL" id="JAH44123.1"/>
    </source>
</evidence>
<name>A0A0E9SU93_ANGAN</name>
<organism evidence="1">
    <name type="scientific">Anguilla anguilla</name>
    <name type="common">European freshwater eel</name>
    <name type="synonym">Muraena anguilla</name>
    <dbReference type="NCBI Taxonomy" id="7936"/>
    <lineage>
        <taxon>Eukaryota</taxon>
        <taxon>Metazoa</taxon>
        <taxon>Chordata</taxon>
        <taxon>Craniata</taxon>
        <taxon>Vertebrata</taxon>
        <taxon>Euteleostomi</taxon>
        <taxon>Actinopterygii</taxon>
        <taxon>Neopterygii</taxon>
        <taxon>Teleostei</taxon>
        <taxon>Anguilliformes</taxon>
        <taxon>Anguillidae</taxon>
        <taxon>Anguilla</taxon>
    </lineage>
</organism>
<reference evidence="1" key="2">
    <citation type="journal article" date="2015" name="Fish Shellfish Immunol.">
        <title>Early steps in the European eel (Anguilla anguilla)-Vibrio vulnificus interaction in the gills: Role of the RtxA13 toxin.</title>
        <authorList>
            <person name="Callol A."/>
            <person name="Pajuelo D."/>
            <person name="Ebbesson L."/>
            <person name="Teles M."/>
            <person name="MacKenzie S."/>
            <person name="Amaro C."/>
        </authorList>
    </citation>
    <scope>NUCLEOTIDE SEQUENCE</scope>
</reference>
<sequence length="22" mass="2630">MNSLIPSPIDFHCYCHCIIFEF</sequence>
<dbReference type="AlphaFoldDB" id="A0A0E9SU93"/>